<comment type="caution">
    <text evidence="1">The sequence shown here is derived from an EMBL/GenBank/DDBJ whole genome shotgun (WGS) entry which is preliminary data.</text>
</comment>
<reference evidence="1" key="1">
    <citation type="journal article" date="2015" name="Nature">
        <title>Complex archaea that bridge the gap between prokaryotes and eukaryotes.</title>
        <authorList>
            <person name="Spang A."/>
            <person name="Saw J.H."/>
            <person name="Jorgensen S.L."/>
            <person name="Zaremba-Niedzwiedzka K."/>
            <person name="Martijn J."/>
            <person name="Lind A.E."/>
            <person name="van Eijk R."/>
            <person name="Schleper C."/>
            <person name="Guy L."/>
            <person name="Ettema T.J."/>
        </authorList>
    </citation>
    <scope>NUCLEOTIDE SEQUENCE</scope>
</reference>
<organism evidence="1">
    <name type="scientific">marine sediment metagenome</name>
    <dbReference type="NCBI Taxonomy" id="412755"/>
    <lineage>
        <taxon>unclassified sequences</taxon>
        <taxon>metagenomes</taxon>
        <taxon>ecological metagenomes</taxon>
    </lineage>
</organism>
<evidence type="ECO:0000313" key="1">
    <source>
        <dbReference type="EMBL" id="KKK48826.1"/>
    </source>
</evidence>
<proteinExistence type="predicted"/>
<protein>
    <submittedName>
        <fullName evidence="1">Uncharacterized protein</fullName>
    </submittedName>
</protein>
<dbReference type="AlphaFoldDB" id="A0A0F8YL43"/>
<accession>A0A0F8YL43</accession>
<sequence>MAGISRALNNIDNGYSIGTAIEFKAIWNKDGYLEKLVKIKWDKDSKLEEFFDYGADIRITNYVKKGSRVALIRFDSYGAVIGSTDNTKGRD</sequence>
<gene>
    <name evidence="1" type="ORF">LCGC14_3141200</name>
</gene>
<name>A0A0F8YL43_9ZZZZ</name>
<dbReference type="EMBL" id="LAZR01068872">
    <property type="protein sequence ID" value="KKK48826.1"/>
    <property type="molecule type" value="Genomic_DNA"/>
</dbReference>